<sequence>MTRSFPALLFGFTLALPFATVAQTAAPAAPALPAAPTANAPVAQAPAPGTGVVTTLKAQSNLVILDVVVTDKNHKAIHGLKASDFQVREAGTAQTVKTLEEHTPATVAPPTAPTGPLPPGVFTNLTAVPESGPLNVLLIDRLNTPVDSQAFLHQQLVQFIKTMKPGTRLAVFGLNRQLVYLQGFTSDPKVLLAALEAKKNLPGQSPLLDSSSETAVSDTLTDMGASADTIANVQQFEAQTQSFQTQLRVRYTMDAMNVLARYLSAFQGRKNLIWFSGSFPLSILPDGDLQDPFAAMADMGDEFRETTGLLTKAQVAVYPIDARGLQSSPVFNASQNNSKYARNPAAFAKANSDALGKIADEHITMRQMASETGGEAFVNTNGLADAVEKAIENGSSYYTITYTPSNVKADGGFRKIQVTTTGGYELAYRRGYYTDGAPKKDRVQLTTSAATAPAPTPQQMEVRNSMVRGAPTPTQILMKIFVGPLGPPTEATLAEKNVAPPTTKGPYRNYVVNYAALPSDMGFKNVGPGKYEIALQFLTYVYDVNGVLVNSIGNTVQAVVTPANVKAMMETGLQFRQVVSVPAKGDYFLRIGLHDLLVDHVGAIEVPVAAVKNLPVVEIPKPKPAPPTLSDLPK</sequence>
<dbReference type="RefSeq" id="WP_089838598.1">
    <property type="nucleotide sequence ID" value="NZ_FOZL01000001.1"/>
</dbReference>
<dbReference type="InterPro" id="IPR017802">
    <property type="entry name" value="VWFA-rel_acidobac-type"/>
</dbReference>
<keyword evidence="1" id="KW-0732">Signal</keyword>
<evidence type="ECO:0000313" key="2">
    <source>
        <dbReference type="EMBL" id="SFS10655.1"/>
    </source>
</evidence>
<dbReference type="EMBL" id="FOZL01000001">
    <property type="protein sequence ID" value="SFS10655.1"/>
    <property type="molecule type" value="Genomic_DNA"/>
</dbReference>
<feature type="signal peptide" evidence="1">
    <location>
        <begin position="1"/>
        <end position="22"/>
    </location>
</feature>
<keyword evidence="3" id="KW-1185">Reference proteome</keyword>
<dbReference type="AlphaFoldDB" id="A0A1I6M4L6"/>
<name>A0A1I6M4L6_9BACT</name>
<dbReference type="OrthoDB" id="127623at2"/>
<reference evidence="2 3" key="1">
    <citation type="submission" date="2016-10" db="EMBL/GenBank/DDBJ databases">
        <authorList>
            <person name="de Groot N.N."/>
        </authorList>
    </citation>
    <scope>NUCLEOTIDE SEQUENCE [LARGE SCALE GENOMIC DNA]</scope>
    <source>
        <strain evidence="2 3">DSM 21001</strain>
    </source>
</reference>
<dbReference type="STRING" id="474950.SAMN05421771_1827"/>
<feature type="chain" id="PRO_5011705524" evidence="1">
    <location>
        <begin position="23"/>
        <end position="634"/>
    </location>
</feature>
<evidence type="ECO:0000256" key="1">
    <source>
        <dbReference type="SAM" id="SignalP"/>
    </source>
</evidence>
<accession>A0A1I6M4L6</accession>
<protein>
    <submittedName>
        <fullName evidence="2">VWFA-related domain-containing protein</fullName>
    </submittedName>
</protein>
<gene>
    <name evidence="2" type="ORF">SAMN05421771_1827</name>
</gene>
<dbReference type="Proteomes" id="UP000199024">
    <property type="component" value="Unassembled WGS sequence"/>
</dbReference>
<dbReference type="NCBIfam" id="TIGR03436">
    <property type="entry name" value="acidobact_VWFA"/>
    <property type="match status" value="1"/>
</dbReference>
<organism evidence="2 3">
    <name type="scientific">Granulicella pectinivorans</name>
    <dbReference type="NCBI Taxonomy" id="474950"/>
    <lineage>
        <taxon>Bacteria</taxon>
        <taxon>Pseudomonadati</taxon>
        <taxon>Acidobacteriota</taxon>
        <taxon>Terriglobia</taxon>
        <taxon>Terriglobales</taxon>
        <taxon>Acidobacteriaceae</taxon>
        <taxon>Granulicella</taxon>
    </lineage>
</organism>
<evidence type="ECO:0000313" key="3">
    <source>
        <dbReference type="Proteomes" id="UP000199024"/>
    </source>
</evidence>
<proteinExistence type="predicted"/>